<dbReference type="AlphaFoldDB" id="A0A7D9H3D2"/>
<evidence type="ECO:0000313" key="1">
    <source>
        <dbReference type="EMBL" id="VUX55390.1"/>
    </source>
</evidence>
<accession>A0A7D9H3D2</accession>
<protein>
    <recommendedName>
        <fullName evidence="2">DUF4440 domain-containing protein</fullName>
    </recommendedName>
</protein>
<dbReference type="EMBL" id="LR633967">
    <property type="protein sequence ID" value="VUX55390.1"/>
    <property type="molecule type" value="Genomic_DNA"/>
</dbReference>
<organism evidence="1">
    <name type="scientific">uncultured Woeseiaceae bacterium</name>
    <dbReference type="NCBI Taxonomy" id="1983305"/>
    <lineage>
        <taxon>Bacteria</taxon>
        <taxon>Pseudomonadati</taxon>
        <taxon>Pseudomonadota</taxon>
        <taxon>Gammaproteobacteria</taxon>
        <taxon>Woeseiales</taxon>
        <taxon>Woeseiaceae</taxon>
        <taxon>environmental samples</taxon>
    </lineage>
</organism>
<reference evidence="1" key="1">
    <citation type="submission" date="2019-07" db="EMBL/GenBank/DDBJ databases">
        <authorList>
            <person name="Weber M."/>
            <person name="Kostadinov I."/>
            <person name="Kostadinov D I."/>
        </authorList>
    </citation>
    <scope>NUCLEOTIDE SEQUENCE</scope>
    <source>
        <strain evidence="1">Gfbio:sag-sample-m06:053724c1-46a9-4a36-b237-ea2bf867836b</strain>
    </source>
</reference>
<evidence type="ECO:0008006" key="2">
    <source>
        <dbReference type="Google" id="ProtNLM"/>
    </source>
</evidence>
<gene>
    <name evidence="1" type="ORF">JTBM06_V1_20013</name>
</gene>
<dbReference type="PROSITE" id="PS51257">
    <property type="entry name" value="PROKAR_LIPOPROTEIN"/>
    <property type="match status" value="1"/>
</dbReference>
<sequence length="148" mass="16026">MRILIFSLICAFLAGCGGGPEAGPEEAVRAWIDAAEAAAEDKDRRGLLAMISENYADSRGNDYVQIGGILRFYFLRQQSVALFTSIDDIVVMGETAAQVTLTVGMAGTDASALGVRADAYNFELELENTGDEWMLIGARWGEIGREMH</sequence>
<name>A0A7D9H3D2_9GAMM</name>
<proteinExistence type="predicted"/>